<name>A0A917MKE6_9HYPH</name>
<evidence type="ECO:0000256" key="1">
    <source>
        <dbReference type="ARBA" id="ARBA00023163"/>
    </source>
</evidence>
<reference evidence="4" key="2">
    <citation type="submission" date="2020-09" db="EMBL/GenBank/DDBJ databases">
        <authorList>
            <person name="Sun Q."/>
            <person name="Zhou Y."/>
        </authorList>
    </citation>
    <scope>NUCLEOTIDE SEQUENCE</scope>
    <source>
        <strain evidence="4">CGMCC 1.12214</strain>
    </source>
</reference>
<comment type="caution">
    <text evidence="4">The sequence shown here is derived from an EMBL/GenBank/DDBJ whole genome shotgun (WGS) entry which is preliminary data.</text>
</comment>
<feature type="domain" description="HTH HARE-type" evidence="3">
    <location>
        <begin position="71"/>
        <end position="139"/>
    </location>
</feature>
<dbReference type="GO" id="GO:0006355">
    <property type="term" value="P:regulation of DNA-templated transcription"/>
    <property type="evidence" value="ECO:0007669"/>
    <property type="project" value="InterPro"/>
</dbReference>
<proteinExistence type="predicted"/>
<feature type="compositionally biased region" description="Low complexity" evidence="2">
    <location>
        <begin position="63"/>
        <end position="72"/>
    </location>
</feature>
<reference evidence="4" key="1">
    <citation type="journal article" date="2014" name="Int. J. Syst. Evol. Microbiol.">
        <title>Complete genome sequence of Corynebacterium casei LMG S-19264T (=DSM 44701T), isolated from a smear-ripened cheese.</title>
        <authorList>
            <consortium name="US DOE Joint Genome Institute (JGI-PGF)"/>
            <person name="Walter F."/>
            <person name="Albersmeier A."/>
            <person name="Kalinowski J."/>
            <person name="Ruckert C."/>
        </authorList>
    </citation>
    <scope>NUCLEOTIDE SEQUENCE</scope>
    <source>
        <strain evidence="4">CGMCC 1.12214</strain>
    </source>
</reference>
<dbReference type="Proteomes" id="UP000603912">
    <property type="component" value="Unassembled WGS sequence"/>
</dbReference>
<keyword evidence="5" id="KW-1185">Reference proteome</keyword>
<dbReference type="RefSeq" id="WP_188519972.1">
    <property type="nucleotide sequence ID" value="NZ_BMES01000003.1"/>
</dbReference>
<accession>A0A917MKE6</accession>
<evidence type="ECO:0000259" key="3">
    <source>
        <dbReference type="PROSITE" id="PS51913"/>
    </source>
</evidence>
<dbReference type="AlphaFoldDB" id="A0A917MKE6"/>
<evidence type="ECO:0000313" key="5">
    <source>
        <dbReference type="Proteomes" id="UP000603912"/>
    </source>
</evidence>
<dbReference type="PROSITE" id="PS51913">
    <property type="entry name" value="HTH_HARE"/>
    <property type="match status" value="1"/>
</dbReference>
<dbReference type="InterPro" id="IPR007759">
    <property type="entry name" value="Asxl_HARE-HTH"/>
</dbReference>
<sequence>MTDQSYTRALSDLAVGLRSKLMNSSEEFRLLASLEKLIEEMSSQTGGEPAPGRARTVAPPAPQSSQSLSSKSLRTSAYEILREANGPLPIGEILERLNQRGVTFSARNPRAALSSNMSQDARFENGVVGGRPMWRLKETAQDEAAEDLGAAQRVARR</sequence>
<keyword evidence="1" id="KW-0804">Transcription</keyword>
<dbReference type="EMBL" id="BMES01000003">
    <property type="protein sequence ID" value="GGH32337.1"/>
    <property type="molecule type" value="Genomic_DNA"/>
</dbReference>
<evidence type="ECO:0000256" key="2">
    <source>
        <dbReference type="SAM" id="MobiDB-lite"/>
    </source>
</evidence>
<protein>
    <recommendedName>
        <fullName evidence="3">HTH HARE-type domain-containing protein</fullName>
    </recommendedName>
</protein>
<evidence type="ECO:0000313" key="4">
    <source>
        <dbReference type="EMBL" id="GGH32337.1"/>
    </source>
</evidence>
<feature type="region of interest" description="Disordered" evidence="2">
    <location>
        <begin position="41"/>
        <end position="72"/>
    </location>
</feature>
<gene>
    <name evidence="4" type="ORF">GCM10007036_44140</name>
</gene>
<organism evidence="4 5">
    <name type="scientific">Alsobacter metallidurans</name>
    <dbReference type="NCBI Taxonomy" id="340221"/>
    <lineage>
        <taxon>Bacteria</taxon>
        <taxon>Pseudomonadati</taxon>
        <taxon>Pseudomonadota</taxon>
        <taxon>Alphaproteobacteria</taxon>
        <taxon>Hyphomicrobiales</taxon>
        <taxon>Alsobacteraceae</taxon>
        <taxon>Alsobacter</taxon>
    </lineage>
</organism>